<comment type="caution">
    <text evidence="1">The sequence shown here is derived from an EMBL/GenBank/DDBJ whole genome shotgun (WGS) entry which is preliminary data.</text>
</comment>
<gene>
    <name evidence="1" type="ORF">LARSCL_LOCUS7398</name>
</gene>
<keyword evidence="2" id="KW-1185">Reference proteome</keyword>
<accession>A0AAV1ZRE7</accession>
<sequence>MLLIDVVPSIMEVRSLHSFFTVPVCVFRCGAESNHRLPPTK</sequence>
<evidence type="ECO:0000313" key="1">
    <source>
        <dbReference type="EMBL" id="CAL1274321.1"/>
    </source>
</evidence>
<evidence type="ECO:0000313" key="2">
    <source>
        <dbReference type="Proteomes" id="UP001497382"/>
    </source>
</evidence>
<proteinExistence type="predicted"/>
<dbReference type="Proteomes" id="UP001497382">
    <property type="component" value="Unassembled WGS sequence"/>
</dbReference>
<protein>
    <submittedName>
        <fullName evidence="1">Uncharacterized protein</fullName>
    </submittedName>
</protein>
<organism evidence="1 2">
    <name type="scientific">Larinioides sclopetarius</name>
    <dbReference type="NCBI Taxonomy" id="280406"/>
    <lineage>
        <taxon>Eukaryota</taxon>
        <taxon>Metazoa</taxon>
        <taxon>Ecdysozoa</taxon>
        <taxon>Arthropoda</taxon>
        <taxon>Chelicerata</taxon>
        <taxon>Arachnida</taxon>
        <taxon>Araneae</taxon>
        <taxon>Araneomorphae</taxon>
        <taxon>Entelegynae</taxon>
        <taxon>Araneoidea</taxon>
        <taxon>Araneidae</taxon>
        <taxon>Larinioides</taxon>
    </lineage>
</organism>
<dbReference type="AlphaFoldDB" id="A0AAV1ZRE7"/>
<name>A0AAV1ZRE7_9ARAC</name>
<reference evidence="1 2" key="1">
    <citation type="submission" date="2024-04" db="EMBL/GenBank/DDBJ databases">
        <authorList>
            <person name="Rising A."/>
            <person name="Reimegard J."/>
            <person name="Sonavane S."/>
            <person name="Akerstrom W."/>
            <person name="Nylinder S."/>
            <person name="Hedman E."/>
            <person name="Kallberg Y."/>
        </authorList>
    </citation>
    <scope>NUCLEOTIDE SEQUENCE [LARGE SCALE GENOMIC DNA]</scope>
</reference>
<dbReference type="EMBL" id="CAXIEN010000076">
    <property type="protein sequence ID" value="CAL1274321.1"/>
    <property type="molecule type" value="Genomic_DNA"/>
</dbReference>